<dbReference type="InterPro" id="IPR008630">
    <property type="entry name" value="Glyco_trans_34"/>
</dbReference>
<proteinExistence type="inferred from homology"/>
<dbReference type="Gene3D" id="3.90.550.10">
    <property type="entry name" value="Spore Coat Polysaccharide Biosynthesis Protein SpsA, Chain A"/>
    <property type="match status" value="1"/>
</dbReference>
<accession>A0A9W9FDP8</accession>
<reference evidence="6" key="2">
    <citation type="journal article" date="2023" name="IMA Fungus">
        <title>Comparative genomic study of the Penicillium genus elucidates a diverse pangenome and 15 lateral gene transfer events.</title>
        <authorList>
            <person name="Petersen C."/>
            <person name="Sorensen T."/>
            <person name="Nielsen M.R."/>
            <person name="Sondergaard T.E."/>
            <person name="Sorensen J.L."/>
            <person name="Fitzpatrick D.A."/>
            <person name="Frisvad J.C."/>
            <person name="Nielsen K.L."/>
        </authorList>
    </citation>
    <scope>NUCLEOTIDE SEQUENCE</scope>
    <source>
        <strain evidence="6">IBT 30761</strain>
    </source>
</reference>
<feature type="transmembrane region" description="Helical" evidence="5">
    <location>
        <begin position="14"/>
        <end position="31"/>
    </location>
</feature>
<evidence type="ECO:0000256" key="3">
    <source>
        <dbReference type="ARBA" id="ARBA00022679"/>
    </source>
</evidence>
<dbReference type="InterPro" id="IPR029044">
    <property type="entry name" value="Nucleotide-diphossugar_trans"/>
</dbReference>
<evidence type="ECO:0000256" key="2">
    <source>
        <dbReference type="ARBA" id="ARBA00022676"/>
    </source>
</evidence>
<evidence type="ECO:0000256" key="1">
    <source>
        <dbReference type="ARBA" id="ARBA00005664"/>
    </source>
</evidence>
<dbReference type="Proteomes" id="UP001149074">
    <property type="component" value="Unassembled WGS sequence"/>
</dbReference>
<feature type="compositionally biased region" description="Low complexity" evidence="4">
    <location>
        <begin position="384"/>
        <end position="395"/>
    </location>
</feature>
<keyword evidence="5" id="KW-1133">Transmembrane helix</keyword>
<gene>
    <name evidence="6" type="ORF">N7532_005232</name>
</gene>
<keyword evidence="3 6" id="KW-0808">Transferase</keyword>
<organism evidence="6 7">
    <name type="scientific">Penicillium argentinense</name>
    <dbReference type="NCBI Taxonomy" id="1131581"/>
    <lineage>
        <taxon>Eukaryota</taxon>
        <taxon>Fungi</taxon>
        <taxon>Dikarya</taxon>
        <taxon>Ascomycota</taxon>
        <taxon>Pezizomycotina</taxon>
        <taxon>Eurotiomycetes</taxon>
        <taxon>Eurotiomycetidae</taxon>
        <taxon>Eurotiales</taxon>
        <taxon>Aspergillaceae</taxon>
        <taxon>Penicillium</taxon>
    </lineage>
</organism>
<dbReference type="RefSeq" id="XP_056473885.1">
    <property type="nucleotide sequence ID" value="XM_056617726.1"/>
</dbReference>
<comment type="caution">
    <text evidence="6">The sequence shown here is derived from an EMBL/GenBank/DDBJ whole genome shotgun (WGS) entry which is preliminary data.</text>
</comment>
<dbReference type="GO" id="GO:0016757">
    <property type="term" value="F:glycosyltransferase activity"/>
    <property type="evidence" value="ECO:0007669"/>
    <property type="project" value="UniProtKB-KW"/>
</dbReference>
<comment type="similarity">
    <text evidence="1">Belongs to the glycosyltransferase 34 family.</text>
</comment>
<name>A0A9W9FDP8_9EURO</name>
<protein>
    <submittedName>
        <fullName evidence="6">Galactosyl transferase</fullName>
    </submittedName>
</protein>
<dbReference type="PANTHER" id="PTHR31306:SF3">
    <property type="entry name" value="NUCLEOTIDE-DIPHOSPHO-SUGAR TRANSFERASE DOMAIN-CONTAINING PROTEIN"/>
    <property type="match status" value="1"/>
</dbReference>
<reference evidence="6" key="1">
    <citation type="submission" date="2022-11" db="EMBL/GenBank/DDBJ databases">
        <authorList>
            <person name="Petersen C."/>
        </authorList>
    </citation>
    <scope>NUCLEOTIDE SEQUENCE</scope>
    <source>
        <strain evidence="6">IBT 30761</strain>
    </source>
</reference>
<keyword evidence="5" id="KW-0812">Transmembrane</keyword>
<evidence type="ECO:0000313" key="6">
    <source>
        <dbReference type="EMBL" id="KAJ5098231.1"/>
    </source>
</evidence>
<evidence type="ECO:0000313" key="7">
    <source>
        <dbReference type="Proteomes" id="UP001149074"/>
    </source>
</evidence>
<sequence length="422" mass="48904">MCWKEILTSLRRRWVYLTVTLYIVSIPFVMLNTDSRVFQVGDQKNQLHYDHRNAFASTFHRLLDHTRLPMTADNFTIPSGETFRLPIPSSPTGFRFQTPIGKKLLILDVDSRSMNETGGLLNSTWATTERIQWETSGRLNHYLFAQIHGYDYQFVRVPNLRPELWGTWSKVSVIKEKLRHYAFVVFTDADILFPYLHVPLEWLFNYWDIQSNNLVTMAMDPLDPLNFDMYGKVVLNTGFLIAQRSPRAHELFEAWETCPKDERYPGCSYWSFNWSHEQAAFANYIRYDFNWPDDVKAIPCHEANGNPEVANITCAGKLVRHYWATKAAVTSALEESIMQYFIHDLFDQFHDNYDNIVSTTRLTGVAPDTQSIVVNDGNIVITPYTTTSRTPGSTDTPEDLRGQEDSFKLEEFDGMLEVRPFA</sequence>
<feature type="region of interest" description="Disordered" evidence="4">
    <location>
        <begin position="384"/>
        <end position="403"/>
    </location>
</feature>
<keyword evidence="5" id="KW-0472">Membrane</keyword>
<dbReference type="PANTHER" id="PTHR31306">
    <property type="entry name" value="ALPHA-1,6-MANNOSYLTRANSFERASE MNN11-RELATED"/>
    <property type="match status" value="1"/>
</dbReference>
<evidence type="ECO:0000256" key="4">
    <source>
        <dbReference type="SAM" id="MobiDB-lite"/>
    </source>
</evidence>
<keyword evidence="7" id="KW-1185">Reference proteome</keyword>
<dbReference type="EMBL" id="JAPQKI010000005">
    <property type="protein sequence ID" value="KAJ5098231.1"/>
    <property type="molecule type" value="Genomic_DNA"/>
</dbReference>
<dbReference type="GeneID" id="81356705"/>
<dbReference type="AlphaFoldDB" id="A0A9W9FDP8"/>
<evidence type="ECO:0000256" key="5">
    <source>
        <dbReference type="SAM" id="Phobius"/>
    </source>
</evidence>
<dbReference type="OrthoDB" id="3763672at2759"/>
<dbReference type="GO" id="GO:0000139">
    <property type="term" value="C:Golgi membrane"/>
    <property type="evidence" value="ECO:0007669"/>
    <property type="project" value="TreeGrafter"/>
</dbReference>
<dbReference type="GO" id="GO:0006487">
    <property type="term" value="P:protein N-linked glycosylation"/>
    <property type="evidence" value="ECO:0007669"/>
    <property type="project" value="TreeGrafter"/>
</dbReference>
<keyword evidence="2" id="KW-0328">Glycosyltransferase</keyword>